<evidence type="ECO:0000313" key="2">
    <source>
        <dbReference type="Proteomes" id="UP000191905"/>
    </source>
</evidence>
<proteinExistence type="predicted"/>
<accession>A0A1V8RQ46</accession>
<dbReference type="AlphaFoldDB" id="A0A1V8RQ46"/>
<dbReference type="EMBL" id="MDET01000018">
    <property type="protein sequence ID" value="OQM75295.1"/>
    <property type="molecule type" value="Genomic_DNA"/>
</dbReference>
<reference evidence="1 2" key="1">
    <citation type="journal article" date="2016" name="Int. J. Syst. Evol. Microbiol.">
        <title>Pseudaminobacter manganicus sp. nov., isolated from sludge of a manganese mine.</title>
        <authorList>
            <person name="Li J."/>
            <person name="Huang J."/>
            <person name="Liao S."/>
            <person name="Wang G."/>
        </authorList>
    </citation>
    <scope>NUCLEOTIDE SEQUENCE [LARGE SCALE GENOMIC DNA]</scope>
    <source>
        <strain evidence="1 2">JH-7</strain>
    </source>
</reference>
<comment type="caution">
    <text evidence="1">The sequence shown here is derived from an EMBL/GenBank/DDBJ whole genome shotgun (WGS) entry which is preliminary data.</text>
</comment>
<organism evidence="1 2">
    <name type="scientific">Manganibacter manganicus</name>
    <dbReference type="NCBI Taxonomy" id="1873176"/>
    <lineage>
        <taxon>Bacteria</taxon>
        <taxon>Pseudomonadati</taxon>
        <taxon>Pseudomonadota</taxon>
        <taxon>Alphaproteobacteria</taxon>
        <taxon>Hyphomicrobiales</taxon>
        <taxon>Phyllobacteriaceae</taxon>
        <taxon>Manganibacter</taxon>
    </lineage>
</organism>
<evidence type="ECO:0000313" key="1">
    <source>
        <dbReference type="EMBL" id="OQM75295.1"/>
    </source>
</evidence>
<evidence type="ECO:0008006" key="3">
    <source>
        <dbReference type="Google" id="ProtNLM"/>
    </source>
</evidence>
<sequence length="112" mass="11990">MKATRPGAGRFSWVLAMILLTGCGSFGVSGNVDPIKFDTMSCTDLNGEIGETAIAISDAAVRRGKISRVNVPFWVPGGTKAVTALKNRRTTQIEHLQAKQDALGTARKLRCN</sequence>
<dbReference type="Proteomes" id="UP000191905">
    <property type="component" value="Unassembled WGS sequence"/>
</dbReference>
<dbReference type="PROSITE" id="PS51257">
    <property type="entry name" value="PROKAR_LIPOPROTEIN"/>
    <property type="match status" value="1"/>
</dbReference>
<protein>
    <recommendedName>
        <fullName evidence="3">Lipoprotein</fullName>
    </recommendedName>
</protein>
<keyword evidence="2" id="KW-1185">Reference proteome</keyword>
<gene>
    <name evidence="1" type="ORF">BFN67_18955</name>
</gene>
<name>A0A1V8RQ46_9HYPH</name>
<dbReference type="STRING" id="1873176.BFN67_18955"/>